<dbReference type="AlphaFoldDB" id="A0AAV5VZK7"/>
<dbReference type="EMBL" id="BTSY01000004">
    <property type="protein sequence ID" value="GMT23352.1"/>
    <property type="molecule type" value="Genomic_DNA"/>
</dbReference>
<evidence type="ECO:0000313" key="3">
    <source>
        <dbReference type="Proteomes" id="UP001432322"/>
    </source>
</evidence>
<keyword evidence="1" id="KW-0472">Membrane</keyword>
<keyword evidence="3" id="KW-1185">Reference proteome</keyword>
<feature type="transmembrane region" description="Helical" evidence="1">
    <location>
        <begin position="182"/>
        <end position="200"/>
    </location>
</feature>
<keyword evidence="1" id="KW-0812">Transmembrane</keyword>
<proteinExistence type="predicted"/>
<feature type="transmembrane region" description="Helical" evidence="1">
    <location>
        <begin position="206"/>
        <end position="227"/>
    </location>
</feature>
<feature type="transmembrane region" description="Helical" evidence="1">
    <location>
        <begin position="128"/>
        <end position="146"/>
    </location>
</feature>
<gene>
    <name evidence="2" type="ORF">PFISCL1PPCAC_14649</name>
</gene>
<evidence type="ECO:0000256" key="1">
    <source>
        <dbReference type="SAM" id="Phobius"/>
    </source>
</evidence>
<name>A0AAV5VZK7_9BILA</name>
<feature type="transmembrane region" description="Helical" evidence="1">
    <location>
        <begin position="239"/>
        <end position="259"/>
    </location>
</feature>
<feature type="transmembrane region" description="Helical" evidence="1">
    <location>
        <begin position="83"/>
        <end position="107"/>
    </location>
</feature>
<keyword evidence="1" id="KW-1133">Transmembrane helix</keyword>
<reference evidence="2" key="1">
    <citation type="submission" date="2023-10" db="EMBL/GenBank/DDBJ databases">
        <title>Genome assembly of Pristionchus species.</title>
        <authorList>
            <person name="Yoshida K."/>
            <person name="Sommer R.J."/>
        </authorList>
    </citation>
    <scope>NUCLEOTIDE SEQUENCE</scope>
    <source>
        <strain evidence="2">RS5133</strain>
    </source>
</reference>
<comment type="caution">
    <text evidence="2">The sequence shown here is derived from an EMBL/GenBank/DDBJ whole genome shotgun (WGS) entry which is preliminary data.</text>
</comment>
<dbReference type="Proteomes" id="UP001432322">
    <property type="component" value="Unassembled WGS sequence"/>
</dbReference>
<accession>A0AAV5VZK7</accession>
<organism evidence="2 3">
    <name type="scientific">Pristionchus fissidentatus</name>
    <dbReference type="NCBI Taxonomy" id="1538716"/>
    <lineage>
        <taxon>Eukaryota</taxon>
        <taxon>Metazoa</taxon>
        <taxon>Ecdysozoa</taxon>
        <taxon>Nematoda</taxon>
        <taxon>Chromadorea</taxon>
        <taxon>Rhabditida</taxon>
        <taxon>Rhabditina</taxon>
        <taxon>Diplogasteromorpha</taxon>
        <taxon>Diplogasteroidea</taxon>
        <taxon>Neodiplogasteridae</taxon>
        <taxon>Pristionchus</taxon>
    </lineage>
</organism>
<evidence type="ECO:0000313" key="2">
    <source>
        <dbReference type="EMBL" id="GMT23352.1"/>
    </source>
</evidence>
<sequence length="284" mass="32349">MEKGKTSDSTKLSNKIILQNLPPKVESSIPDVGRFLTNQYKILTDDTPLPQPFDYFYSLNSYYWRTVAIVCLRLGERMGRTTVLHSLLSTVFYPYILILITYLLLPAHLHLVHTRLDRNSFPSSDRRLLILFYSFLFGSFSSHLLIEWIPNTSHPHPFFMPAVVGIMVQIAGRSFSHDRRLFLLSTVGVATVLAMSLSILNGKFSLLYLFVLSLTVLMATFNLQCLIDAMKAGKLDMEGGIIKVIFILLFVSSIDRVLWGRVEPDLTKHFNVSYSSLIFNTIVF</sequence>
<protein>
    <submittedName>
        <fullName evidence="2">Uncharacterized protein</fullName>
    </submittedName>
</protein>